<dbReference type="EMBL" id="KK914240">
    <property type="protein sequence ID" value="KDP44968.1"/>
    <property type="molecule type" value="Genomic_DNA"/>
</dbReference>
<gene>
    <name evidence="8" type="ORF">JCGZ_01468</name>
</gene>
<evidence type="ECO:0000256" key="3">
    <source>
        <dbReference type="ARBA" id="ARBA00023125"/>
    </source>
</evidence>
<dbReference type="PROSITE" id="PS50863">
    <property type="entry name" value="B3"/>
    <property type="match status" value="3"/>
</dbReference>
<dbReference type="PANTHER" id="PTHR31920:SF108">
    <property type="entry name" value="B3 DOMAIN-CONTAINING TRANSCRIPTION FACTOR VRN1-LIKE"/>
    <property type="match status" value="1"/>
</dbReference>
<dbReference type="GO" id="GO:0003677">
    <property type="term" value="F:DNA binding"/>
    <property type="evidence" value="ECO:0007669"/>
    <property type="project" value="UniProtKB-KW"/>
</dbReference>
<keyword evidence="2" id="KW-0805">Transcription regulation</keyword>
<keyword evidence="9" id="KW-1185">Reference proteome</keyword>
<organism evidence="8 9">
    <name type="scientific">Jatropha curcas</name>
    <name type="common">Barbados nut</name>
    <dbReference type="NCBI Taxonomy" id="180498"/>
    <lineage>
        <taxon>Eukaryota</taxon>
        <taxon>Viridiplantae</taxon>
        <taxon>Streptophyta</taxon>
        <taxon>Embryophyta</taxon>
        <taxon>Tracheophyta</taxon>
        <taxon>Spermatophyta</taxon>
        <taxon>Magnoliopsida</taxon>
        <taxon>eudicotyledons</taxon>
        <taxon>Gunneridae</taxon>
        <taxon>Pentapetalae</taxon>
        <taxon>rosids</taxon>
        <taxon>fabids</taxon>
        <taxon>Malpighiales</taxon>
        <taxon>Euphorbiaceae</taxon>
        <taxon>Crotonoideae</taxon>
        <taxon>Jatropheae</taxon>
        <taxon>Jatropha</taxon>
    </lineage>
</organism>
<feature type="domain" description="TF-B3" evidence="7">
    <location>
        <begin position="21"/>
        <end position="116"/>
    </location>
</feature>
<dbReference type="InterPro" id="IPR003340">
    <property type="entry name" value="B3_DNA-bd"/>
</dbReference>
<keyword evidence="3" id="KW-0238">DNA-binding</keyword>
<sequence length="438" mass="50875">MASPPSGKDNQNLLFKTHKPHFFKVVLDNALRDRKLEIPKEFVRKYGNDLPSSVVLNVPTGAKWKVELFKCDGEIWFRNGWQEFAEYYSLAHSYFIVFEYDQHSNCHFNVLILDKSATEIDYPVNYNGDDEEINNLEKAENGSPHKKTKIEKPTTKFEPKRGDAEKPRKRKKFKKAVLKAQKLAHDEKEVLLQKARMVFYSKNPFFMVAMQSSYVHKGERLHISSSFAKRHLNEKHGDGTLKVMDGRTWSIRYHVETSRGRPRVLVYSGWNKFSRENHLEVGDVCVFELTNPAATTMNVTILRYSKNANSNPSLGNKKLKHEEETSNCQQFNRWASFQNDSSRYPFFKVVIQPCNLRSPLNIPMKFVIEHTKQTTEDVILQIENRRWPVKLLSYPSQSKLSAGWISFAKENSIRVGNVCIFELINSESTLFKVSIVRK</sequence>
<evidence type="ECO:0000259" key="7">
    <source>
        <dbReference type="PROSITE" id="PS50863"/>
    </source>
</evidence>
<dbReference type="Pfam" id="PF02362">
    <property type="entry name" value="B3"/>
    <property type="match status" value="3"/>
</dbReference>
<evidence type="ECO:0000313" key="8">
    <source>
        <dbReference type="EMBL" id="KDP44968.1"/>
    </source>
</evidence>
<feature type="domain" description="TF-B3" evidence="7">
    <location>
        <begin position="206"/>
        <end position="305"/>
    </location>
</feature>
<keyword evidence="5" id="KW-0539">Nucleus</keyword>
<dbReference type="InterPro" id="IPR050655">
    <property type="entry name" value="Plant_B3_domain"/>
</dbReference>
<feature type="compositionally biased region" description="Basic and acidic residues" evidence="6">
    <location>
        <begin position="150"/>
        <end position="166"/>
    </location>
</feature>
<keyword evidence="4" id="KW-0804">Transcription</keyword>
<dbReference type="InterPro" id="IPR015300">
    <property type="entry name" value="DNA-bd_pseudobarrel_sf"/>
</dbReference>
<dbReference type="SMART" id="SM01019">
    <property type="entry name" value="B3"/>
    <property type="match status" value="3"/>
</dbReference>
<feature type="domain" description="TF-B3" evidence="7">
    <location>
        <begin position="360"/>
        <end position="438"/>
    </location>
</feature>
<evidence type="ECO:0000313" key="9">
    <source>
        <dbReference type="Proteomes" id="UP000027138"/>
    </source>
</evidence>
<name>A0A067LCJ3_JATCU</name>
<evidence type="ECO:0000256" key="6">
    <source>
        <dbReference type="SAM" id="MobiDB-lite"/>
    </source>
</evidence>
<comment type="subcellular location">
    <subcellularLocation>
        <location evidence="1">Nucleus</location>
    </subcellularLocation>
</comment>
<protein>
    <recommendedName>
        <fullName evidence="7">TF-B3 domain-containing protein</fullName>
    </recommendedName>
</protein>
<evidence type="ECO:0000256" key="5">
    <source>
        <dbReference type="ARBA" id="ARBA00023242"/>
    </source>
</evidence>
<reference evidence="8 9" key="1">
    <citation type="journal article" date="2014" name="PLoS ONE">
        <title>Global Analysis of Gene Expression Profiles in Physic Nut (Jatropha curcas L.) Seedlings Exposed to Salt Stress.</title>
        <authorList>
            <person name="Zhang L."/>
            <person name="Zhang C."/>
            <person name="Wu P."/>
            <person name="Chen Y."/>
            <person name="Li M."/>
            <person name="Jiang H."/>
            <person name="Wu G."/>
        </authorList>
    </citation>
    <scope>NUCLEOTIDE SEQUENCE [LARGE SCALE GENOMIC DNA]</scope>
    <source>
        <strain evidence="9">cv. GZQX0401</strain>
        <tissue evidence="8">Young leaves</tissue>
    </source>
</reference>
<dbReference type="CDD" id="cd10017">
    <property type="entry name" value="B3_DNA"/>
    <property type="match status" value="3"/>
</dbReference>
<evidence type="ECO:0000256" key="1">
    <source>
        <dbReference type="ARBA" id="ARBA00004123"/>
    </source>
</evidence>
<dbReference type="PANTHER" id="PTHR31920">
    <property type="entry name" value="B3 DOMAIN-CONTAINING"/>
    <property type="match status" value="1"/>
</dbReference>
<dbReference type="Gene3D" id="2.40.330.10">
    <property type="entry name" value="DNA-binding pseudobarrel domain"/>
    <property type="match status" value="3"/>
</dbReference>
<feature type="region of interest" description="Disordered" evidence="6">
    <location>
        <begin position="139"/>
        <end position="170"/>
    </location>
</feature>
<proteinExistence type="predicted"/>
<dbReference type="STRING" id="180498.A0A067LCJ3"/>
<dbReference type="SUPFAM" id="SSF101936">
    <property type="entry name" value="DNA-binding pseudobarrel domain"/>
    <property type="match status" value="3"/>
</dbReference>
<evidence type="ECO:0000256" key="2">
    <source>
        <dbReference type="ARBA" id="ARBA00023015"/>
    </source>
</evidence>
<accession>A0A067LCJ3</accession>
<dbReference type="GO" id="GO:0005634">
    <property type="term" value="C:nucleus"/>
    <property type="evidence" value="ECO:0007669"/>
    <property type="project" value="UniProtKB-SubCell"/>
</dbReference>
<dbReference type="Proteomes" id="UP000027138">
    <property type="component" value="Unassembled WGS sequence"/>
</dbReference>
<evidence type="ECO:0000256" key="4">
    <source>
        <dbReference type="ARBA" id="ARBA00023163"/>
    </source>
</evidence>
<dbReference type="OrthoDB" id="1688597at2759"/>
<dbReference type="AlphaFoldDB" id="A0A067LCJ3"/>